<dbReference type="EMBL" id="JAPQFC010000001">
    <property type="protein sequence ID" value="MCY6523448.1"/>
    <property type="molecule type" value="Genomic_DNA"/>
</dbReference>
<evidence type="ECO:0008006" key="5">
    <source>
        <dbReference type="Google" id="ProtNLM"/>
    </source>
</evidence>
<protein>
    <recommendedName>
        <fullName evidence="5">Uroporphyrinogen decarboxylase</fullName>
    </recommendedName>
</protein>
<organism evidence="3 4">
    <name type="scientific">Actinobacillus pleuropneumoniae</name>
    <name type="common">Haemophilus pleuropneumoniae</name>
    <dbReference type="NCBI Taxonomy" id="715"/>
    <lineage>
        <taxon>Bacteria</taxon>
        <taxon>Pseudomonadati</taxon>
        <taxon>Pseudomonadota</taxon>
        <taxon>Gammaproteobacteria</taxon>
        <taxon>Pasteurellales</taxon>
        <taxon>Pasteurellaceae</taxon>
        <taxon>Actinobacillus</taxon>
    </lineage>
</organism>
<accession>A0A223MGV3</accession>
<reference evidence="2" key="3">
    <citation type="submission" date="2022-12" db="EMBL/GenBank/DDBJ databases">
        <authorList>
            <person name="Kardos G."/>
            <person name="Sarkozi R."/>
            <person name="Laczko L."/>
            <person name="Marton S."/>
            <person name="Makrai L."/>
            <person name="Banyai K."/>
            <person name="Fodor L."/>
        </authorList>
    </citation>
    <scope>NUCLEOTIDE SEQUENCE</scope>
    <source>
        <strain evidence="2">84/14</strain>
    </source>
</reference>
<dbReference type="GeneID" id="48598968"/>
<evidence type="ECO:0000256" key="1">
    <source>
        <dbReference type="SAM" id="Phobius"/>
    </source>
</evidence>
<dbReference type="AlphaFoldDB" id="A0A223MGV3"/>
<dbReference type="Proteomes" id="UP001077788">
    <property type="component" value="Unassembled WGS sequence"/>
</dbReference>
<keyword evidence="1" id="KW-1133">Transmembrane helix</keyword>
<gene>
    <name evidence="3" type="ORF">NCTC10976_00835</name>
    <name evidence="2" type="ORF">OYG11_04210</name>
</gene>
<feature type="transmembrane region" description="Helical" evidence="1">
    <location>
        <begin position="6"/>
        <end position="21"/>
    </location>
</feature>
<sequence length="70" mass="7918">MSIIEFLSYGSILILALSFVIKDMPNLRISNICWGLGFIFYSLNSAMYIVAALNLLIVVLNGYFLIKERP</sequence>
<reference evidence="2" key="2">
    <citation type="journal article" date="2021" name="Vet Sci">
        <title>O-Serogroups and Pathovirotypes of Escherichia coli Isolated from Post-Weaning Piglets Showing Diarrhoea and/or Oedema in South Korea.</title>
        <authorList>
            <person name="Byun J.W."/>
            <person name="Moon B.Y."/>
            <person name="Do K.H."/>
            <person name="Lee K."/>
            <person name="Lee H.Y."/>
            <person name="Kim W.I."/>
            <person name="So B."/>
            <person name="Lee W.K."/>
        </authorList>
    </citation>
    <scope>NUCLEOTIDE SEQUENCE</scope>
    <source>
        <strain evidence="2">84/14</strain>
    </source>
</reference>
<proteinExistence type="predicted"/>
<reference evidence="3 4" key="1">
    <citation type="submission" date="2018-12" db="EMBL/GenBank/DDBJ databases">
        <authorList>
            <consortium name="Pathogen Informatics"/>
        </authorList>
    </citation>
    <scope>NUCLEOTIDE SEQUENCE [LARGE SCALE GENOMIC DNA]</scope>
    <source>
        <strain evidence="3 4">NCTC10976</strain>
    </source>
</reference>
<keyword evidence="1" id="KW-0472">Membrane</keyword>
<dbReference type="RefSeq" id="WP_005597221.1">
    <property type="nucleotide sequence ID" value="NZ_CBDBSU010000040.1"/>
</dbReference>
<feature type="transmembrane region" description="Helical" evidence="1">
    <location>
        <begin position="33"/>
        <end position="66"/>
    </location>
</feature>
<evidence type="ECO:0000313" key="3">
    <source>
        <dbReference type="EMBL" id="VEJ16737.1"/>
    </source>
</evidence>
<dbReference type="OrthoDB" id="5688339at2"/>
<evidence type="ECO:0000313" key="4">
    <source>
        <dbReference type="Proteomes" id="UP000275510"/>
    </source>
</evidence>
<dbReference type="EMBL" id="LR134515">
    <property type="protein sequence ID" value="VEJ16737.1"/>
    <property type="molecule type" value="Genomic_DNA"/>
</dbReference>
<dbReference type="Proteomes" id="UP000275510">
    <property type="component" value="Chromosome"/>
</dbReference>
<keyword evidence="1" id="KW-0812">Transmembrane</keyword>
<evidence type="ECO:0000313" key="2">
    <source>
        <dbReference type="EMBL" id="MCY6523448.1"/>
    </source>
</evidence>
<name>A0A223MGV3_ACTPL</name>